<dbReference type="EMBL" id="BAAATR010000010">
    <property type="protein sequence ID" value="GAA2244002.1"/>
    <property type="molecule type" value="Genomic_DNA"/>
</dbReference>
<dbReference type="InterPro" id="IPR040701">
    <property type="entry name" value="Bact_RF_family2"/>
</dbReference>
<dbReference type="GO" id="GO:0016787">
    <property type="term" value="F:hydrolase activity"/>
    <property type="evidence" value="ECO:0007669"/>
    <property type="project" value="UniProtKB-KW"/>
</dbReference>
<dbReference type="RefSeq" id="WP_344636590.1">
    <property type="nucleotide sequence ID" value="NZ_BAAATR010000010.1"/>
</dbReference>
<dbReference type="Pfam" id="PF18844">
    <property type="entry name" value="baeRF_family2"/>
    <property type="match status" value="1"/>
</dbReference>
<keyword evidence="2" id="KW-1185">Reference proteome</keyword>
<proteinExistence type="predicted"/>
<dbReference type="InterPro" id="IPR042226">
    <property type="entry name" value="eFR1_2_sf"/>
</dbReference>
<comment type="caution">
    <text evidence="1">The sequence shown here is derived from an EMBL/GenBank/DDBJ whole genome shotgun (WGS) entry which is preliminary data.</text>
</comment>
<evidence type="ECO:0000313" key="1">
    <source>
        <dbReference type="EMBL" id="GAA2244002.1"/>
    </source>
</evidence>
<gene>
    <name evidence="1" type="ORF">GCM10010430_27170</name>
</gene>
<organism evidence="1 2">
    <name type="scientific">Kitasatospora cystarginea</name>
    <dbReference type="NCBI Taxonomy" id="58350"/>
    <lineage>
        <taxon>Bacteria</taxon>
        <taxon>Bacillati</taxon>
        <taxon>Actinomycetota</taxon>
        <taxon>Actinomycetes</taxon>
        <taxon>Kitasatosporales</taxon>
        <taxon>Streptomycetaceae</taxon>
        <taxon>Kitasatospora</taxon>
    </lineage>
</organism>
<dbReference type="Gene3D" id="3.30.420.60">
    <property type="entry name" value="eRF1 domain 2"/>
    <property type="match status" value="1"/>
</dbReference>
<protein>
    <submittedName>
        <fullName evidence="1">Vms1/Ankzf1 family peptidyl-tRNA hydrolase</fullName>
    </submittedName>
</protein>
<dbReference type="Proteomes" id="UP001500305">
    <property type="component" value="Unassembled WGS sequence"/>
</dbReference>
<keyword evidence="1" id="KW-0378">Hydrolase</keyword>
<reference evidence="2" key="1">
    <citation type="journal article" date="2019" name="Int. J. Syst. Evol. Microbiol.">
        <title>The Global Catalogue of Microorganisms (GCM) 10K type strain sequencing project: providing services to taxonomists for standard genome sequencing and annotation.</title>
        <authorList>
            <consortium name="The Broad Institute Genomics Platform"/>
            <consortium name="The Broad Institute Genome Sequencing Center for Infectious Disease"/>
            <person name="Wu L."/>
            <person name="Ma J."/>
        </authorList>
    </citation>
    <scope>NUCLEOTIDE SEQUENCE [LARGE SCALE GENOMIC DNA]</scope>
    <source>
        <strain evidence="2">JCM 7356</strain>
    </source>
</reference>
<dbReference type="SUPFAM" id="SSF53137">
    <property type="entry name" value="Translational machinery components"/>
    <property type="match status" value="1"/>
</dbReference>
<name>A0ABP5QTB0_9ACTN</name>
<accession>A0ABP5QTB0</accession>
<sequence>MTTGTETRTEALRGLFAAPGPFLSVYFDLEARPELGLDTEERWQARLRELAAQGAEVDDLDALTRVFLSARPGSGVLAAFAAGGEVLHSAVLPGCEQADLALHGPLPHLLPLLAWRQDHPAHVVAVVDRTGADLQLYPTGATEATCRTVTGPDDEIERNQPGGMSQMRYQRRAEDSWEHNAVKVAQALGTALAEVDAHVLMLAGDVRARQYLAKHLPTRIQQEVSIHPVSGSRSPDGAAPERMAQVDAETHRAGHDQTTALVSRYAEELSPRGHAVEGIYATVRALADGQLRTLLITDDPAARRTAWFGPGPTDIAELSTAFAPETGPLVEASLADVAIRTALLTGAGVRVLEPGIPGTPAQGIGGLTRYTGRPATVPSIGEEPW</sequence>
<evidence type="ECO:0000313" key="2">
    <source>
        <dbReference type="Proteomes" id="UP001500305"/>
    </source>
</evidence>